<dbReference type="InterPro" id="IPR029044">
    <property type="entry name" value="Nucleotide-diphossugar_trans"/>
</dbReference>
<evidence type="ECO:0000313" key="4">
    <source>
        <dbReference type="EMBL" id="RYQ29544.1"/>
    </source>
</evidence>
<dbReference type="CDD" id="cd00761">
    <property type="entry name" value="Glyco_tranf_GTA_type"/>
    <property type="match status" value="1"/>
</dbReference>
<dbReference type="InterPro" id="IPR001173">
    <property type="entry name" value="Glyco_trans_2-like"/>
</dbReference>
<proteinExistence type="predicted"/>
<organism evidence="4 5">
    <name type="scientific">Bifidobacterium pseudolongum subsp. globosum</name>
    <dbReference type="NCBI Taxonomy" id="1690"/>
    <lineage>
        <taxon>Bacteria</taxon>
        <taxon>Bacillati</taxon>
        <taxon>Actinomycetota</taxon>
        <taxon>Actinomycetes</taxon>
        <taxon>Bifidobacteriales</taxon>
        <taxon>Bifidobacteriaceae</taxon>
        <taxon>Bifidobacterium</taxon>
    </lineage>
</organism>
<reference evidence="4 5" key="1">
    <citation type="submission" date="2018-12" db="EMBL/GenBank/DDBJ databases">
        <title>Unveiling genomic diversity among members of the Bifidobacterium pseudolongum species, a widely distributed gut commensal of the animal kingdom.</title>
        <authorList>
            <person name="Lugli G.A."/>
            <person name="Duranti S."/>
            <person name="Albert K."/>
            <person name="Mancabelli L."/>
            <person name="Napoli S."/>
            <person name="Viappiani A."/>
            <person name="Anzalone R."/>
            <person name="Longhi G."/>
            <person name="Milani C."/>
            <person name="Turroni F."/>
            <person name="Alessandri G."/>
            <person name="Sela D.A."/>
            <person name="Van Sinderen D."/>
            <person name="Ventura M."/>
        </authorList>
    </citation>
    <scope>NUCLEOTIDE SEQUENCE [LARGE SCALE GENOMIC DNA]</scope>
    <source>
        <strain evidence="4 5">2017B</strain>
    </source>
</reference>
<dbReference type="RefSeq" id="WP_129871207.1">
    <property type="nucleotide sequence ID" value="NZ_RYUO01000004.1"/>
</dbReference>
<sequence>MKNDISIIIPVYKTSETILRRCLKSVDNQSNMRIEVIIVFDGAPQYETSQLQSDYRNLKILYRVVDHAGVSHARNIGLSLATSKYVMFVDADDMLPPYAIETFRTVMKDSQLAVGAFYKVQGKSRELMHPLYASSEMVVTIPDFQRNIMLPDTGNGLLWNKMYSLDRIKDNEIYFDESLSIAEDSDFVYRYLSVVDKISITDKPVYEYIRNPDSAVTSFDKDYENKVLHSMKKMEIDIASSTDIDNSYICTYYTFHILLILVHYIFNPCNGWGRKKRYNEYNRLWEMTKEYIYNSKKREFSIPKRIAIWSFRHHLFSLSRIIAWVRNRQIG</sequence>
<dbReference type="AlphaFoldDB" id="A0A4Q5AHI6"/>
<evidence type="ECO:0000259" key="3">
    <source>
        <dbReference type="Pfam" id="PF00535"/>
    </source>
</evidence>
<keyword evidence="1" id="KW-0328">Glycosyltransferase</keyword>
<protein>
    <submittedName>
        <fullName evidence="4">Glycosyltransferase family 2</fullName>
    </submittedName>
</protein>
<dbReference type="PANTHER" id="PTHR22916">
    <property type="entry name" value="GLYCOSYLTRANSFERASE"/>
    <property type="match status" value="1"/>
</dbReference>
<evidence type="ECO:0000256" key="2">
    <source>
        <dbReference type="ARBA" id="ARBA00022679"/>
    </source>
</evidence>
<accession>A0A4Q5AHI6</accession>
<dbReference type="PANTHER" id="PTHR22916:SF51">
    <property type="entry name" value="GLYCOSYLTRANSFERASE EPSH-RELATED"/>
    <property type="match status" value="1"/>
</dbReference>
<dbReference type="Pfam" id="PF00535">
    <property type="entry name" value="Glycos_transf_2"/>
    <property type="match status" value="1"/>
</dbReference>
<name>A0A4Q5AHI6_9BIFI</name>
<dbReference type="Proteomes" id="UP000291920">
    <property type="component" value="Unassembled WGS sequence"/>
</dbReference>
<dbReference type="Gene3D" id="3.90.550.10">
    <property type="entry name" value="Spore Coat Polysaccharide Biosynthesis Protein SpsA, Chain A"/>
    <property type="match status" value="1"/>
</dbReference>
<dbReference type="EMBL" id="RYUT01000004">
    <property type="protein sequence ID" value="RYQ29544.1"/>
    <property type="molecule type" value="Genomic_DNA"/>
</dbReference>
<dbReference type="GO" id="GO:0016757">
    <property type="term" value="F:glycosyltransferase activity"/>
    <property type="evidence" value="ECO:0007669"/>
    <property type="project" value="UniProtKB-KW"/>
</dbReference>
<comment type="caution">
    <text evidence="4">The sequence shown here is derived from an EMBL/GenBank/DDBJ whole genome shotgun (WGS) entry which is preliminary data.</text>
</comment>
<evidence type="ECO:0000256" key="1">
    <source>
        <dbReference type="ARBA" id="ARBA00022676"/>
    </source>
</evidence>
<dbReference type="SUPFAM" id="SSF53448">
    <property type="entry name" value="Nucleotide-diphospho-sugar transferases"/>
    <property type="match status" value="1"/>
</dbReference>
<evidence type="ECO:0000313" key="5">
    <source>
        <dbReference type="Proteomes" id="UP000291920"/>
    </source>
</evidence>
<keyword evidence="2 4" id="KW-0808">Transferase</keyword>
<gene>
    <name evidence="4" type="ORF">PG2017B_1733</name>
</gene>
<feature type="domain" description="Glycosyltransferase 2-like" evidence="3">
    <location>
        <begin position="6"/>
        <end position="131"/>
    </location>
</feature>